<protein>
    <submittedName>
        <fullName evidence="1">Uncharacterized protein</fullName>
    </submittedName>
</protein>
<name>A0A1C6VE49_9ACTN</name>
<sequence>MEISYPHEDYPTEGEGAVTEAEYAGGIGWGSASGLFGSPADPAPLYLSGGNLWLRSGAAARLCGVAYRNVDEPGGGDLMITGIGANSGGATRLDHIVVRLSWTTMLARHHVLTGVAGGALPPITQQRGSGVFEISLGQLAIPAGGSVANATLTRLGWYIGTDGDYVCTSASRPPHAPGRRIWETDTSQGRVSTGGRWLLTAAPTTETVINSALNHLTITTDSVLQQWGTGPGSEVTLRLGSFTRSGGSAVTPAQDLRLPATVPVVARHPNRDQRMPVYLPGGYSGQLTIFSAGASTAGQIHLSSHPGIKVGDTILGTNVSWRIPD</sequence>
<dbReference type="AlphaFoldDB" id="A0A1C6VE49"/>
<evidence type="ECO:0000313" key="1">
    <source>
        <dbReference type="EMBL" id="SCL64616.1"/>
    </source>
</evidence>
<dbReference type="EMBL" id="FMIA01000002">
    <property type="protein sequence ID" value="SCL64616.1"/>
    <property type="molecule type" value="Genomic_DNA"/>
</dbReference>
<keyword evidence="2" id="KW-1185">Reference proteome</keyword>
<dbReference type="RefSeq" id="WP_091444900.1">
    <property type="nucleotide sequence ID" value="NZ_BMMJ01000007.1"/>
</dbReference>
<dbReference type="OrthoDB" id="3393589at2"/>
<reference evidence="1 2" key="1">
    <citation type="submission" date="2016-06" db="EMBL/GenBank/DDBJ databases">
        <authorList>
            <person name="Kjaerup R.B."/>
            <person name="Dalgaard T.S."/>
            <person name="Juul-Madsen H.R."/>
        </authorList>
    </citation>
    <scope>NUCLEOTIDE SEQUENCE [LARGE SCALE GENOMIC DNA]</scope>
    <source>
        <strain evidence="1 2">DSM 45577</strain>
    </source>
</reference>
<dbReference type="STRING" id="683228.GA0070617_5515"/>
<accession>A0A1C6VE49</accession>
<proteinExistence type="predicted"/>
<gene>
    <name evidence="1" type="ORF">GA0070617_5515</name>
</gene>
<evidence type="ECO:0000313" key="2">
    <source>
        <dbReference type="Proteomes" id="UP000198937"/>
    </source>
</evidence>
<dbReference type="Proteomes" id="UP000198937">
    <property type="component" value="Unassembled WGS sequence"/>
</dbReference>
<organism evidence="1 2">
    <name type="scientific">Micromonospora yangpuensis</name>
    <dbReference type="NCBI Taxonomy" id="683228"/>
    <lineage>
        <taxon>Bacteria</taxon>
        <taxon>Bacillati</taxon>
        <taxon>Actinomycetota</taxon>
        <taxon>Actinomycetes</taxon>
        <taxon>Micromonosporales</taxon>
        <taxon>Micromonosporaceae</taxon>
        <taxon>Micromonospora</taxon>
    </lineage>
</organism>